<accession>V7PMW8</accession>
<keyword evidence="3" id="KW-1185">Reference proteome</keyword>
<sequence length="260" mass="31533">MLLNYDDCVKFFPFKPLLRIYYDEKNVEKNEKEKLAVSAHAHSRKDKSTLYFIVNFFKNIWNKNAEKNGDSENRRNEKTLKKIQMLKNNNKHKIECLNQDTILDNTYMGNTNRKICQIEKTFKYSIIDTETHTSPCILHIHCLRNIDNIILNIGLENIYNYHWYSNIWYLFYSLKGTLNFNYFSLLFSTIVVFFTFFLVNIKYILKMYIYMNKNILTNYMQKNEYFYHILFFLNDIEMSCFVSFMLACLFWVFYALNKSM</sequence>
<dbReference type="PANTHER" id="PTHR36587">
    <property type="entry name" value="EXPRESSION SITE-ASSOCIATED GENE 3 (ESAG3)-LIKE PROTEIN"/>
    <property type="match status" value="1"/>
</dbReference>
<gene>
    <name evidence="2" type="ORF">YYC_02462</name>
</gene>
<feature type="transmembrane region" description="Helical" evidence="1">
    <location>
        <begin position="182"/>
        <end position="205"/>
    </location>
</feature>
<keyword evidence="1" id="KW-1133">Transmembrane helix</keyword>
<dbReference type="OrthoDB" id="69177at2759"/>
<feature type="transmembrane region" description="Helical" evidence="1">
    <location>
        <begin position="225"/>
        <end position="254"/>
    </location>
</feature>
<evidence type="ECO:0000313" key="3">
    <source>
        <dbReference type="Proteomes" id="UP000018538"/>
    </source>
</evidence>
<dbReference type="PANTHER" id="PTHR36587:SF2">
    <property type="entry name" value="EXPRESSION SITE-ASSOCIATED GENE 3 (ESAG3)-LIKE PROTEIN"/>
    <property type="match status" value="1"/>
</dbReference>
<dbReference type="Proteomes" id="UP000018538">
    <property type="component" value="Unassembled WGS sequence"/>
</dbReference>
<keyword evidence="1" id="KW-0812">Transmembrane</keyword>
<protein>
    <submittedName>
        <fullName evidence="2">Uncharacterized protein</fullName>
    </submittedName>
</protein>
<dbReference type="AlphaFoldDB" id="V7PMW8"/>
<name>V7PMW8_PLAYE</name>
<evidence type="ECO:0000256" key="1">
    <source>
        <dbReference type="SAM" id="Phobius"/>
    </source>
</evidence>
<keyword evidence="1" id="KW-0472">Membrane</keyword>
<evidence type="ECO:0000313" key="2">
    <source>
        <dbReference type="EMBL" id="ETB60092.1"/>
    </source>
</evidence>
<proteinExistence type="predicted"/>
<dbReference type="EMBL" id="KI635763">
    <property type="protein sequence ID" value="ETB60092.1"/>
    <property type="molecule type" value="Genomic_DNA"/>
</dbReference>
<reference evidence="2 3" key="1">
    <citation type="submission" date="2013-11" db="EMBL/GenBank/DDBJ databases">
        <title>The Genome Sequence of Plasmodium yoelii 17X.</title>
        <authorList>
            <consortium name="The Broad Institute Genomics Platform"/>
            <consortium name="The Broad Institute Genome Sequencing Center for Infectious Disease"/>
            <person name="Neafsey D."/>
            <person name="Adams J."/>
            <person name="Walker B."/>
            <person name="Young S.K."/>
            <person name="Zeng Q."/>
            <person name="Gargeya S."/>
            <person name="Fitzgerald M."/>
            <person name="Haas B."/>
            <person name="Abouelleil A."/>
            <person name="Alvarado L."/>
            <person name="Chapman S.B."/>
            <person name="Gainer-Dewar J."/>
            <person name="Goldberg J."/>
            <person name="Griggs A."/>
            <person name="Gujja S."/>
            <person name="Hansen M."/>
            <person name="Howarth C."/>
            <person name="Imamovic A."/>
            <person name="Ireland A."/>
            <person name="Larimer J."/>
            <person name="McCowan C."/>
            <person name="Murphy C."/>
            <person name="Pearson M."/>
            <person name="Poon T.W."/>
            <person name="Priest M."/>
            <person name="Roberts A."/>
            <person name="Saif S."/>
            <person name="Shea T."/>
            <person name="Sykes S."/>
            <person name="Wortman J."/>
            <person name="Nusbaum C."/>
            <person name="Birren B."/>
        </authorList>
    </citation>
    <scope>NUCLEOTIDE SEQUENCE [LARGE SCALE GENOMIC DNA]</scope>
    <source>
        <strain evidence="2 3">17X</strain>
    </source>
</reference>
<organism evidence="2 3">
    <name type="scientific">Plasmodium yoelii 17X</name>
    <dbReference type="NCBI Taxonomy" id="1323249"/>
    <lineage>
        <taxon>Eukaryota</taxon>
        <taxon>Sar</taxon>
        <taxon>Alveolata</taxon>
        <taxon>Apicomplexa</taxon>
        <taxon>Aconoidasida</taxon>
        <taxon>Haemosporida</taxon>
        <taxon>Plasmodiidae</taxon>
        <taxon>Plasmodium</taxon>
        <taxon>Plasmodium (Vinckeia)</taxon>
    </lineage>
</organism>